<dbReference type="PANTHER" id="PTHR43179">
    <property type="entry name" value="RHAMNOSYLTRANSFERASE WBBL"/>
    <property type="match status" value="1"/>
</dbReference>
<keyword evidence="3" id="KW-0328">Glycosyltransferase</keyword>
<dbReference type="Gene3D" id="3.90.550.10">
    <property type="entry name" value="Spore Coat Polysaccharide Biosynthesis Protein SpsA, Chain A"/>
    <property type="match status" value="1"/>
</dbReference>
<dbReference type="PANTHER" id="PTHR43179:SF12">
    <property type="entry name" value="GALACTOFURANOSYLTRANSFERASE GLFT2"/>
    <property type="match status" value="1"/>
</dbReference>
<dbReference type="RefSeq" id="WP_192277270.1">
    <property type="nucleotide sequence ID" value="NZ_JACZDF010000001.1"/>
</dbReference>
<dbReference type="Proteomes" id="UP000642107">
    <property type="component" value="Unassembled WGS sequence"/>
</dbReference>
<feature type="domain" description="Glycosyltransferase 2-like" evidence="5">
    <location>
        <begin position="8"/>
        <end position="145"/>
    </location>
</feature>
<reference evidence="6 7" key="1">
    <citation type="submission" date="2020-09" db="EMBL/GenBank/DDBJ databases">
        <title>Flavimobilis rhizosphaerae sp. nov., isolated from rhizosphere soil of Spartina alterniflora.</title>
        <authorList>
            <person name="Hanqin C."/>
        </authorList>
    </citation>
    <scope>NUCLEOTIDE SEQUENCE [LARGE SCALE GENOMIC DNA]</scope>
    <source>
        <strain evidence="6 7">GY 10621</strain>
    </source>
</reference>
<gene>
    <name evidence="6" type="ORF">IGS67_01885</name>
</gene>
<organism evidence="6 7">
    <name type="scientific">Flavimobilis rhizosphaerae</name>
    <dbReference type="NCBI Taxonomy" id="2775421"/>
    <lineage>
        <taxon>Bacteria</taxon>
        <taxon>Bacillati</taxon>
        <taxon>Actinomycetota</taxon>
        <taxon>Actinomycetes</taxon>
        <taxon>Micrococcales</taxon>
        <taxon>Jonesiaceae</taxon>
        <taxon>Flavimobilis</taxon>
    </lineage>
</organism>
<keyword evidence="4" id="KW-0808">Transferase</keyword>
<dbReference type="EMBL" id="JACZDF010000001">
    <property type="protein sequence ID" value="MBD9698244.1"/>
    <property type="molecule type" value="Genomic_DNA"/>
</dbReference>
<evidence type="ECO:0000313" key="6">
    <source>
        <dbReference type="EMBL" id="MBD9698244.1"/>
    </source>
</evidence>
<comment type="caution">
    <text evidence="6">The sequence shown here is derived from an EMBL/GenBank/DDBJ whole genome shotgun (WGS) entry which is preliminary data.</text>
</comment>
<evidence type="ECO:0000313" key="7">
    <source>
        <dbReference type="Proteomes" id="UP000642107"/>
    </source>
</evidence>
<evidence type="ECO:0000256" key="3">
    <source>
        <dbReference type="ARBA" id="ARBA00022676"/>
    </source>
</evidence>
<dbReference type="Pfam" id="PF00535">
    <property type="entry name" value="Glycos_transf_2"/>
    <property type="match status" value="1"/>
</dbReference>
<sequence>MTDAQITVGILTFRRPEGLASTLPRVLEQVVDVPGAEVLVVDNDSVPSARPVVDALRAQGSPVRYVHEPEPGIVAGRNRALDEAPGDVLVFLDDDELPAPGWLRTMLDAHERFGGAGVVGPVLGKIEGELDPWIAAGRFFERKRYPTGTVLPLAGTGNLLLDLPSVRRHGTRFDDAFRVSGGSDTAFTRELTAAGGQLFWCDEAPVLDVVPTERATRRWVVRRAFRSGNSRVRVAVHQATSVPAQLRHRVRGASAGAVRIGGGALRATLGTVARRPDHQARGVRTVARGAGMVAAAFGGVYEEYRR</sequence>
<comment type="pathway">
    <text evidence="1">Cell wall biogenesis; cell wall polysaccharide biosynthesis.</text>
</comment>
<name>A0ABR9DMR1_9MICO</name>
<evidence type="ECO:0000256" key="2">
    <source>
        <dbReference type="ARBA" id="ARBA00006739"/>
    </source>
</evidence>
<evidence type="ECO:0000256" key="1">
    <source>
        <dbReference type="ARBA" id="ARBA00004776"/>
    </source>
</evidence>
<keyword evidence="7" id="KW-1185">Reference proteome</keyword>
<proteinExistence type="inferred from homology"/>
<evidence type="ECO:0000259" key="5">
    <source>
        <dbReference type="Pfam" id="PF00535"/>
    </source>
</evidence>
<evidence type="ECO:0000256" key="4">
    <source>
        <dbReference type="ARBA" id="ARBA00022679"/>
    </source>
</evidence>
<dbReference type="SUPFAM" id="SSF53448">
    <property type="entry name" value="Nucleotide-diphospho-sugar transferases"/>
    <property type="match status" value="1"/>
</dbReference>
<comment type="similarity">
    <text evidence="2">Belongs to the glycosyltransferase 2 family.</text>
</comment>
<dbReference type="InterPro" id="IPR029044">
    <property type="entry name" value="Nucleotide-diphossugar_trans"/>
</dbReference>
<accession>A0ABR9DMR1</accession>
<dbReference type="CDD" id="cd00761">
    <property type="entry name" value="Glyco_tranf_GTA_type"/>
    <property type="match status" value="1"/>
</dbReference>
<protein>
    <submittedName>
        <fullName evidence="6">Glycosyltransferase family 2 protein</fullName>
    </submittedName>
</protein>
<dbReference type="InterPro" id="IPR001173">
    <property type="entry name" value="Glyco_trans_2-like"/>
</dbReference>